<evidence type="ECO:0000313" key="2">
    <source>
        <dbReference type="Proteomes" id="UP001054945"/>
    </source>
</evidence>
<sequence length="77" mass="9049">MFETCDKRTWFTISQYETHELGTFLMLTTGNNGLGFRSHNLRHMNLVFEAHNGNKRLGFRSHNLRHMNLVFDAHNGK</sequence>
<dbReference type="Proteomes" id="UP001054945">
    <property type="component" value="Unassembled WGS sequence"/>
</dbReference>
<comment type="caution">
    <text evidence="1">The sequence shown here is derived from an EMBL/GenBank/DDBJ whole genome shotgun (WGS) entry which is preliminary data.</text>
</comment>
<gene>
    <name evidence="1" type="ORF">CEXT_305071</name>
</gene>
<accession>A0AAV4NY24</accession>
<evidence type="ECO:0000313" key="1">
    <source>
        <dbReference type="EMBL" id="GIX88851.1"/>
    </source>
</evidence>
<organism evidence="1 2">
    <name type="scientific">Caerostris extrusa</name>
    <name type="common">Bark spider</name>
    <name type="synonym">Caerostris bankana</name>
    <dbReference type="NCBI Taxonomy" id="172846"/>
    <lineage>
        <taxon>Eukaryota</taxon>
        <taxon>Metazoa</taxon>
        <taxon>Ecdysozoa</taxon>
        <taxon>Arthropoda</taxon>
        <taxon>Chelicerata</taxon>
        <taxon>Arachnida</taxon>
        <taxon>Araneae</taxon>
        <taxon>Araneomorphae</taxon>
        <taxon>Entelegynae</taxon>
        <taxon>Araneoidea</taxon>
        <taxon>Araneidae</taxon>
        <taxon>Caerostris</taxon>
    </lineage>
</organism>
<proteinExistence type="predicted"/>
<keyword evidence="2" id="KW-1185">Reference proteome</keyword>
<reference evidence="1 2" key="1">
    <citation type="submission" date="2021-06" db="EMBL/GenBank/DDBJ databases">
        <title>Caerostris extrusa draft genome.</title>
        <authorList>
            <person name="Kono N."/>
            <person name="Arakawa K."/>
        </authorList>
    </citation>
    <scope>NUCLEOTIDE SEQUENCE [LARGE SCALE GENOMIC DNA]</scope>
</reference>
<dbReference type="EMBL" id="BPLR01003802">
    <property type="protein sequence ID" value="GIX88851.1"/>
    <property type="molecule type" value="Genomic_DNA"/>
</dbReference>
<protein>
    <submittedName>
        <fullName evidence="1">Uncharacterized protein</fullName>
    </submittedName>
</protein>
<name>A0AAV4NY24_CAEEX</name>
<dbReference type="AlphaFoldDB" id="A0AAV4NY24"/>